<feature type="compositionally biased region" description="Basic and acidic residues" evidence="1">
    <location>
        <begin position="39"/>
        <end position="49"/>
    </location>
</feature>
<feature type="compositionally biased region" description="Polar residues" evidence="1">
    <location>
        <begin position="24"/>
        <end position="33"/>
    </location>
</feature>
<dbReference type="Proteomes" id="UP000076761">
    <property type="component" value="Unassembled WGS sequence"/>
</dbReference>
<dbReference type="OrthoDB" id="3063716at2759"/>
<evidence type="ECO:0000256" key="1">
    <source>
        <dbReference type="SAM" id="MobiDB-lite"/>
    </source>
</evidence>
<name>A0A165Q7E9_9AGAM</name>
<feature type="compositionally biased region" description="Polar residues" evidence="1">
    <location>
        <begin position="7"/>
        <end position="17"/>
    </location>
</feature>
<gene>
    <name evidence="2" type="ORF">NEOLEDRAFT_1138568</name>
</gene>
<organism evidence="2 3">
    <name type="scientific">Neolentinus lepideus HHB14362 ss-1</name>
    <dbReference type="NCBI Taxonomy" id="1314782"/>
    <lineage>
        <taxon>Eukaryota</taxon>
        <taxon>Fungi</taxon>
        <taxon>Dikarya</taxon>
        <taxon>Basidiomycota</taxon>
        <taxon>Agaricomycotina</taxon>
        <taxon>Agaricomycetes</taxon>
        <taxon>Gloeophyllales</taxon>
        <taxon>Gloeophyllaceae</taxon>
        <taxon>Neolentinus</taxon>
    </lineage>
</organism>
<evidence type="ECO:0000313" key="3">
    <source>
        <dbReference type="Proteomes" id="UP000076761"/>
    </source>
</evidence>
<dbReference type="InParanoid" id="A0A165Q7E9"/>
<feature type="region of interest" description="Disordered" evidence="1">
    <location>
        <begin position="1"/>
        <end position="78"/>
    </location>
</feature>
<dbReference type="AlphaFoldDB" id="A0A165Q7E9"/>
<evidence type="ECO:0000313" key="2">
    <source>
        <dbReference type="EMBL" id="KZT22027.1"/>
    </source>
</evidence>
<feature type="region of interest" description="Disordered" evidence="1">
    <location>
        <begin position="111"/>
        <end position="134"/>
    </location>
</feature>
<feature type="compositionally biased region" description="Polar residues" evidence="1">
    <location>
        <begin position="197"/>
        <end position="208"/>
    </location>
</feature>
<keyword evidence="3" id="KW-1185">Reference proteome</keyword>
<feature type="compositionally biased region" description="Basic and acidic residues" evidence="1">
    <location>
        <begin position="111"/>
        <end position="120"/>
    </location>
</feature>
<reference evidence="2 3" key="1">
    <citation type="journal article" date="2016" name="Mol. Biol. Evol.">
        <title>Comparative Genomics of Early-Diverging Mushroom-Forming Fungi Provides Insights into the Origins of Lignocellulose Decay Capabilities.</title>
        <authorList>
            <person name="Nagy L.G."/>
            <person name="Riley R."/>
            <person name="Tritt A."/>
            <person name="Adam C."/>
            <person name="Daum C."/>
            <person name="Floudas D."/>
            <person name="Sun H."/>
            <person name="Yadav J.S."/>
            <person name="Pangilinan J."/>
            <person name="Larsson K.H."/>
            <person name="Matsuura K."/>
            <person name="Barry K."/>
            <person name="Labutti K."/>
            <person name="Kuo R."/>
            <person name="Ohm R.A."/>
            <person name="Bhattacharya S.S."/>
            <person name="Shirouzu T."/>
            <person name="Yoshinaga Y."/>
            <person name="Martin F.M."/>
            <person name="Grigoriev I.V."/>
            <person name="Hibbett D.S."/>
        </authorList>
    </citation>
    <scope>NUCLEOTIDE SEQUENCE [LARGE SCALE GENOMIC DNA]</scope>
    <source>
        <strain evidence="2 3">HHB14362 ss-1</strain>
    </source>
</reference>
<sequence length="296" mass="33223">MIPRFSNPFSLQQSTVHVSRADLDNSNGDTTPFHSAGESSKRKIEELHALIKSSLGEPALPSSTSSSRKRRKVEAKVTDTESTIEQPVATFRLVSRVLLPRPVILEPKDDSTQYITKDRPSEDDENEAEERRRRAAAVAVDSARILHESKEMHASSGKQRKKVIEVQASLPVPAPSLMITERVRQWPLPPTLRPDTAISNHSQLSEATPGTLGKAAPVIEITVSDSARRRRVRRNQGQKPRPSPSFWRPKLEWGGKSLGYAMGYEGSSPFQNEDVRQYTRDSMRKAIHVDWYRRAG</sequence>
<feature type="region of interest" description="Disordered" evidence="1">
    <location>
        <begin position="194"/>
        <end position="213"/>
    </location>
</feature>
<protein>
    <submittedName>
        <fullName evidence="2">Uncharacterized protein</fullName>
    </submittedName>
</protein>
<feature type="region of interest" description="Disordered" evidence="1">
    <location>
        <begin position="227"/>
        <end position="248"/>
    </location>
</feature>
<accession>A0A165Q7E9</accession>
<dbReference type="EMBL" id="KV425600">
    <property type="protein sequence ID" value="KZT22027.1"/>
    <property type="molecule type" value="Genomic_DNA"/>
</dbReference>
<proteinExistence type="predicted"/>